<evidence type="ECO:0000313" key="2">
    <source>
        <dbReference type="Proteomes" id="UP001157974"/>
    </source>
</evidence>
<reference evidence="1 2" key="1">
    <citation type="journal article" date="2023" name="Nat. Commun.">
        <title>Origin of minicircular mitochondrial genomes in red algae.</title>
        <authorList>
            <person name="Lee Y."/>
            <person name="Cho C.H."/>
            <person name="Lee Y.M."/>
            <person name="Park S.I."/>
            <person name="Yang J.H."/>
            <person name="West J.A."/>
            <person name="Bhattacharya D."/>
            <person name="Yoon H.S."/>
        </authorList>
    </citation>
    <scope>NUCLEOTIDE SEQUENCE [LARGE SCALE GENOMIC DNA]</scope>
    <source>
        <strain evidence="1 2">CCMP1338</strain>
        <tissue evidence="1">Whole cell</tissue>
    </source>
</reference>
<protein>
    <submittedName>
        <fullName evidence="1">Uncharacterized protein</fullName>
    </submittedName>
</protein>
<gene>
    <name evidence="1" type="ORF">NDN08_002506</name>
</gene>
<dbReference type="Gene3D" id="3.10.129.10">
    <property type="entry name" value="Hotdog Thioesterase"/>
    <property type="match status" value="1"/>
</dbReference>
<keyword evidence="2" id="KW-1185">Reference proteome</keyword>
<comment type="caution">
    <text evidence="1">The sequence shown here is derived from an EMBL/GenBank/DDBJ whole genome shotgun (WGS) entry which is preliminary data.</text>
</comment>
<dbReference type="EMBL" id="JAMWBK010000004">
    <property type="protein sequence ID" value="KAJ8906006.1"/>
    <property type="molecule type" value="Genomic_DNA"/>
</dbReference>
<dbReference type="InterPro" id="IPR029069">
    <property type="entry name" value="HotDog_dom_sf"/>
</dbReference>
<sequence>MGMRHRLGLFLVNKLASGLPRSIGFEVLDARGGAIKATSSLREHTSASLVALADTSCGYGTYATLPQSKSGFATVELKTNVVKDLPFLGLVHCTASKLSSNEYCQVWVADVFDKDDVKVASFQCTQRFLEYRGSASLRMYRWLVNRALGLFGLRM</sequence>
<accession>A0AAV8UTX4</accession>
<proteinExistence type="predicted"/>
<evidence type="ECO:0000313" key="1">
    <source>
        <dbReference type="EMBL" id="KAJ8906006.1"/>
    </source>
</evidence>
<dbReference type="AlphaFoldDB" id="A0AAV8UTX4"/>
<name>A0AAV8UTX4_9RHOD</name>
<organism evidence="1 2">
    <name type="scientific">Rhodosorus marinus</name>
    <dbReference type="NCBI Taxonomy" id="101924"/>
    <lineage>
        <taxon>Eukaryota</taxon>
        <taxon>Rhodophyta</taxon>
        <taxon>Stylonematophyceae</taxon>
        <taxon>Stylonematales</taxon>
        <taxon>Stylonemataceae</taxon>
        <taxon>Rhodosorus</taxon>
    </lineage>
</organism>
<dbReference type="Proteomes" id="UP001157974">
    <property type="component" value="Unassembled WGS sequence"/>
</dbReference>
<dbReference type="SUPFAM" id="SSF54637">
    <property type="entry name" value="Thioesterase/thiol ester dehydrase-isomerase"/>
    <property type="match status" value="1"/>
</dbReference>